<feature type="transmembrane region" description="Helical" evidence="2">
    <location>
        <begin position="567"/>
        <end position="587"/>
    </location>
</feature>
<evidence type="ECO:0000256" key="1">
    <source>
        <dbReference type="SAM" id="MobiDB-lite"/>
    </source>
</evidence>
<evidence type="ECO:0000313" key="4">
    <source>
        <dbReference type="Proteomes" id="UP000627205"/>
    </source>
</evidence>
<feature type="transmembrane region" description="Helical" evidence="2">
    <location>
        <begin position="623"/>
        <end position="650"/>
    </location>
</feature>
<dbReference type="AlphaFoldDB" id="A0A8J3F5H0"/>
<reference evidence="3" key="2">
    <citation type="submission" date="2020-09" db="EMBL/GenBank/DDBJ databases">
        <authorList>
            <person name="Sun Q."/>
            <person name="Sedlacek I."/>
        </authorList>
    </citation>
    <scope>NUCLEOTIDE SEQUENCE</scope>
    <source>
        <strain evidence="3">CCM 7664</strain>
    </source>
</reference>
<dbReference type="PIRSF" id="PIRSF015380">
    <property type="entry name" value="Site-sp_rcmb"/>
    <property type="match status" value="1"/>
</dbReference>
<feature type="region of interest" description="Disordered" evidence="1">
    <location>
        <begin position="695"/>
        <end position="723"/>
    </location>
</feature>
<dbReference type="EMBL" id="BMDP01000001">
    <property type="protein sequence ID" value="GGI53536.1"/>
    <property type="molecule type" value="Genomic_DNA"/>
</dbReference>
<feature type="transmembrane region" description="Helical" evidence="2">
    <location>
        <begin position="399"/>
        <end position="420"/>
    </location>
</feature>
<keyword evidence="4" id="KW-1185">Reference proteome</keyword>
<feature type="compositionally biased region" description="Acidic residues" evidence="1">
    <location>
        <begin position="695"/>
        <end position="708"/>
    </location>
</feature>
<accession>A0A8J3F5H0</accession>
<proteinExistence type="predicted"/>
<organism evidence="3 4">
    <name type="scientific">Oxalicibacterium solurbis</name>
    <dbReference type="NCBI Taxonomy" id="69280"/>
    <lineage>
        <taxon>Bacteria</taxon>
        <taxon>Pseudomonadati</taxon>
        <taxon>Pseudomonadota</taxon>
        <taxon>Betaproteobacteria</taxon>
        <taxon>Burkholderiales</taxon>
        <taxon>Oxalobacteraceae</taxon>
        <taxon>Oxalicibacterium</taxon>
    </lineage>
</organism>
<dbReference type="RefSeq" id="WP_188419582.1">
    <property type="nucleotide sequence ID" value="NZ_BMDP01000001.1"/>
</dbReference>
<sequence length="723" mass="80410">MKLSFSRICAIWRRFRRGALRHHTDHARYLPQIESLMRRADPNAHWHVRANWMIDLAEWVRREPKVSLLGDDKWRRVKHQRIRFLLDWLDANRDVRQNVQATLRKTLREATGHELFSATGMPRESAFFSELSERIAKLVLPRPVGQQDLSALFTAMFPDESDAAWLMSLDDRTLLRLWKLGGDDGIAHGYRQQIDEAMLYLVTMVISVGISPAFRQRLEPRMPLLATPFMALRRELEVCLMIKTHDASALRSVRMLVAVCQAQTDKIYAHLDEHGVSVSLVYHVERMRAQLARIARLLDLRSAQAEHGSGQVQAVLADLIVANHHRSSVRELLSRSFALLARKMVERNADHGELYIARNRIEYKMVWRAALLGGCVAGFIALAKLGIDTIGLAKFFSGLFQSVVFAAGFLCISAIGGVLATRQPAVTAPALAAETAALDTPEGLRALLLRATAILRAQAAAIFGNLLTVVPVMAVLCTVVLPVFHRPLIMPAKAEVVLHSLSLVGFTPLFAIATGVLLWLASLAAGFADNWFTLRGLKLGLAHHRRLVHALGANRAQRLAAWLERNIAAIAGNLALAVLLGMTPVIADFFGVPLAVRQVTLSAATLTAAAGSLGWDVFSTPQFWLACAGVLVTGLLNVATAFGCALVLSLRARDVPRGRRRMVFRAVLRRFVLAPAAFFWPVTVRNEEAALQQEMDEQMVEQSQMEEAESVREKKEEREEEGR</sequence>
<dbReference type="InterPro" id="IPR011385">
    <property type="entry name" value="Site-sp_rcmbase"/>
</dbReference>
<dbReference type="Proteomes" id="UP000627205">
    <property type="component" value="Unassembled WGS sequence"/>
</dbReference>
<reference evidence="3" key="1">
    <citation type="journal article" date="2014" name="Int. J. Syst. Evol. Microbiol.">
        <title>Complete genome sequence of Corynebacterium casei LMG S-19264T (=DSM 44701T), isolated from a smear-ripened cheese.</title>
        <authorList>
            <consortium name="US DOE Joint Genome Institute (JGI-PGF)"/>
            <person name="Walter F."/>
            <person name="Albersmeier A."/>
            <person name="Kalinowski J."/>
            <person name="Ruckert C."/>
        </authorList>
    </citation>
    <scope>NUCLEOTIDE SEQUENCE</scope>
    <source>
        <strain evidence="3">CCM 7664</strain>
    </source>
</reference>
<keyword evidence="2" id="KW-1133">Transmembrane helix</keyword>
<dbReference type="Pfam" id="PF10136">
    <property type="entry name" value="SpecificRecomb"/>
    <property type="match status" value="1"/>
</dbReference>
<feature type="transmembrane region" description="Helical" evidence="2">
    <location>
        <begin position="504"/>
        <end position="528"/>
    </location>
</feature>
<keyword evidence="2" id="KW-0472">Membrane</keyword>
<name>A0A8J3F5H0_9BURK</name>
<evidence type="ECO:0000256" key="2">
    <source>
        <dbReference type="SAM" id="Phobius"/>
    </source>
</evidence>
<evidence type="ECO:0008006" key="5">
    <source>
        <dbReference type="Google" id="ProtNLM"/>
    </source>
</evidence>
<feature type="transmembrane region" description="Helical" evidence="2">
    <location>
        <begin position="365"/>
        <end position="387"/>
    </location>
</feature>
<keyword evidence="2" id="KW-0812">Transmembrane</keyword>
<feature type="transmembrane region" description="Helical" evidence="2">
    <location>
        <begin position="459"/>
        <end position="484"/>
    </location>
</feature>
<feature type="compositionally biased region" description="Basic and acidic residues" evidence="1">
    <location>
        <begin position="709"/>
        <end position="723"/>
    </location>
</feature>
<protein>
    <recommendedName>
        <fullName evidence="5">Preprotein translocase subunit TatB</fullName>
    </recommendedName>
</protein>
<feature type="transmembrane region" description="Helical" evidence="2">
    <location>
        <begin position="197"/>
        <end position="214"/>
    </location>
</feature>
<evidence type="ECO:0000313" key="3">
    <source>
        <dbReference type="EMBL" id="GGI53536.1"/>
    </source>
</evidence>
<comment type="caution">
    <text evidence="3">The sequence shown here is derived from an EMBL/GenBank/DDBJ whole genome shotgun (WGS) entry which is preliminary data.</text>
</comment>
<gene>
    <name evidence="3" type="ORF">GCM10011430_07100</name>
</gene>